<accession>A0A7G2C7P3</accession>
<evidence type="ECO:0000313" key="2">
    <source>
        <dbReference type="EMBL" id="CAD2215051.1"/>
    </source>
</evidence>
<proteinExistence type="predicted"/>
<dbReference type="Proteomes" id="UP000515908">
    <property type="component" value="Chromosome 04"/>
</dbReference>
<feature type="compositionally biased region" description="Low complexity" evidence="1">
    <location>
        <begin position="28"/>
        <end position="49"/>
    </location>
</feature>
<feature type="region of interest" description="Disordered" evidence="1">
    <location>
        <begin position="22"/>
        <end position="79"/>
    </location>
</feature>
<reference evidence="2 3" key="1">
    <citation type="submission" date="2020-08" db="EMBL/GenBank/DDBJ databases">
        <authorList>
            <person name="Newling K."/>
            <person name="Davey J."/>
            <person name="Forrester S."/>
        </authorList>
    </citation>
    <scope>NUCLEOTIDE SEQUENCE [LARGE SCALE GENOMIC DNA]</scope>
    <source>
        <strain evidence="3">Crithidia deanei Carvalho (ATCC PRA-265)</strain>
    </source>
</reference>
<feature type="compositionally biased region" description="Basic and acidic residues" evidence="1">
    <location>
        <begin position="64"/>
        <end position="73"/>
    </location>
</feature>
<feature type="region of interest" description="Disordered" evidence="1">
    <location>
        <begin position="144"/>
        <end position="183"/>
    </location>
</feature>
<gene>
    <name evidence="2" type="ORF">ADEAN_000250400</name>
</gene>
<evidence type="ECO:0000313" key="3">
    <source>
        <dbReference type="Proteomes" id="UP000515908"/>
    </source>
</evidence>
<keyword evidence="3" id="KW-1185">Reference proteome</keyword>
<sequence length="213" mass="22819">MSISVEGYVIVVLRDANADLTRKADNDSNPQSPLSSSVSSVFTSSAVSPNTAHVSPGTRFPRGGKKEKPKDTAAQESLSRTDLQYVLGKMTGSGCGNTPVTVVEVVDENNFRHCKDRETLSDASLLSDTCREMGAAYALKKYSDVQTSGKHTRSSSSGSSSNNSRDNSCNTNSDVDHSINDSRTGGETYPHAFLLQGLEMLMTTVLLQSVKET</sequence>
<dbReference type="EMBL" id="LR877148">
    <property type="protein sequence ID" value="CAD2215051.1"/>
    <property type="molecule type" value="Genomic_DNA"/>
</dbReference>
<dbReference type="VEuPathDB" id="TriTrypDB:ADEAN_000250400"/>
<protein>
    <submittedName>
        <fullName evidence="2">Uncharacterized protein</fullName>
    </submittedName>
</protein>
<dbReference type="AlphaFoldDB" id="A0A7G2C7P3"/>
<name>A0A7G2C7P3_9TRYP</name>
<organism evidence="2 3">
    <name type="scientific">Angomonas deanei</name>
    <dbReference type="NCBI Taxonomy" id="59799"/>
    <lineage>
        <taxon>Eukaryota</taxon>
        <taxon>Discoba</taxon>
        <taxon>Euglenozoa</taxon>
        <taxon>Kinetoplastea</taxon>
        <taxon>Metakinetoplastina</taxon>
        <taxon>Trypanosomatida</taxon>
        <taxon>Trypanosomatidae</taxon>
        <taxon>Strigomonadinae</taxon>
        <taxon>Angomonas</taxon>
    </lineage>
</organism>
<evidence type="ECO:0000256" key="1">
    <source>
        <dbReference type="SAM" id="MobiDB-lite"/>
    </source>
</evidence>
<feature type="compositionally biased region" description="Low complexity" evidence="1">
    <location>
        <begin position="154"/>
        <end position="173"/>
    </location>
</feature>